<sequence length="151" mass="15577">MLTFTLASVVASASLASARLTGLAAPATLAPSQPFALTLLTENYIQAVADVSIAWGYSLAPGYPLTLGNPNDSAYLGPSKSNQVENVTIETTAPKELENWKGEEVVLAGSLFSLYGASGTPSVTNFNVTVTVGDETSDELVRSNGFTSGTA</sequence>
<reference evidence="2" key="1">
    <citation type="submission" date="2022-10" db="EMBL/GenBank/DDBJ databases">
        <title>Tapping the CABI collections for fungal endophytes: first genome assemblies for Collariella, Neodidymelliopsis, Ascochyta clinopodiicola, Didymella pomorum, Didymosphaeria variabile, Neocosmospora piperis and Neocucurbitaria cava.</title>
        <authorList>
            <person name="Hill R."/>
        </authorList>
    </citation>
    <scope>NUCLEOTIDE SEQUENCE</scope>
    <source>
        <strain evidence="2">IMI 356815</strain>
    </source>
</reference>
<name>A0A9W8XIC2_9PLEO</name>
<dbReference type="OrthoDB" id="3913322at2759"/>
<accession>A0A9W8XIC2</accession>
<evidence type="ECO:0000256" key="1">
    <source>
        <dbReference type="SAM" id="SignalP"/>
    </source>
</evidence>
<feature type="chain" id="PRO_5040860262" evidence="1">
    <location>
        <begin position="19"/>
        <end position="151"/>
    </location>
</feature>
<proteinExistence type="predicted"/>
<dbReference type="GeneID" id="80910682"/>
<keyword evidence="3" id="KW-1185">Reference proteome</keyword>
<dbReference type="Pfam" id="PF19271">
    <property type="entry name" value="Nis1"/>
    <property type="match status" value="1"/>
</dbReference>
<dbReference type="RefSeq" id="XP_056070164.1">
    <property type="nucleotide sequence ID" value="XM_056215917.1"/>
</dbReference>
<evidence type="ECO:0000313" key="3">
    <source>
        <dbReference type="Proteomes" id="UP001140513"/>
    </source>
</evidence>
<comment type="caution">
    <text evidence="2">The sequence shown here is derived from an EMBL/GenBank/DDBJ whole genome shotgun (WGS) entry which is preliminary data.</text>
</comment>
<keyword evidence="1" id="KW-0732">Signal</keyword>
<feature type="signal peptide" evidence="1">
    <location>
        <begin position="1"/>
        <end position="18"/>
    </location>
</feature>
<organism evidence="2 3">
    <name type="scientific">Didymosphaeria variabile</name>
    <dbReference type="NCBI Taxonomy" id="1932322"/>
    <lineage>
        <taxon>Eukaryota</taxon>
        <taxon>Fungi</taxon>
        <taxon>Dikarya</taxon>
        <taxon>Ascomycota</taxon>
        <taxon>Pezizomycotina</taxon>
        <taxon>Dothideomycetes</taxon>
        <taxon>Pleosporomycetidae</taxon>
        <taxon>Pleosporales</taxon>
        <taxon>Massarineae</taxon>
        <taxon>Didymosphaeriaceae</taxon>
        <taxon>Didymosphaeria</taxon>
    </lineage>
</organism>
<protein>
    <submittedName>
        <fullName evidence="2">Uncharacterized protein</fullName>
    </submittedName>
</protein>
<dbReference type="InterPro" id="IPR045469">
    <property type="entry name" value="Nis1"/>
</dbReference>
<dbReference type="Proteomes" id="UP001140513">
    <property type="component" value="Unassembled WGS sequence"/>
</dbReference>
<dbReference type="EMBL" id="JAPEUX010000005">
    <property type="protein sequence ID" value="KAJ4351808.1"/>
    <property type="molecule type" value="Genomic_DNA"/>
</dbReference>
<dbReference type="AlphaFoldDB" id="A0A9W8XIC2"/>
<gene>
    <name evidence="2" type="ORF">N0V89_007152</name>
</gene>
<evidence type="ECO:0000313" key="2">
    <source>
        <dbReference type="EMBL" id="KAJ4351808.1"/>
    </source>
</evidence>